<name>K1S9H9_9ZZZZ</name>
<organism evidence="1">
    <name type="scientific">human gut metagenome</name>
    <dbReference type="NCBI Taxonomy" id="408170"/>
    <lineage>
        <taxon>unclassified sequences</taxon>
        <taxon>metagenomes</taxon>
        <taxon>organismal metagenomes</taxon>
    </lineage>
</organism>
<accession>K1S9H9</accession>
<dbReference type="AlphaFoldDB" id="K1S9H9"/>
<dbReference type="EMBL" id="AJWY01009786">
    <property type="protein sequence ID" value="EKC57362.1"/>
    <property type="molecule type" value="Genomic_DNA"/>
</dbReference>
<feature type="non-terminal residue" evidence="1">
    <location>
        <position position="94"/>
    </location>
</feature>
<protein>
    <submittedName>
        <fullName evidence="1">Uncharacterized protein</fullName>
    </submittedName>
</protein>
<evidence type="ECO:0000313" key="1">
    <source>
        <dbReference type="EMBL" id="EKC57362.1"/>
    </source>
</evidence>
<reference evidence="1" key="1">
    <citation type="journal article" date="2013" name="Environ. Microbiol.">
        <title>Microbiota from the distal guts of lean and obese adolescents exhibit partial functional redundancy besides clear differences in community structure.</title>
        <authorList>
            <person name="Ferrer M."/>
            <person name="Ruiz A."/>
            <person name="Lanza F."/>
            <person name="Haange S.B."/>
            <person name="Oberbach A."/>
            <person name="Till H."/>
            <person name="Bargiela R."/>
            <person name="Campoy C."/>
            <person name="Segura M.T."/>
            <person name="Richter M."/>
            <person name="von Bergen M."/>
            <person name="Seifert J."/>
            <person name="Suarez A."/>
        </authorList>
    </citation>
    <scope>NUCLEOTIDE SEQUENCE</scope>
</reference>
<gene>
    <name evidence="1" type="ORF">LEA_14397</name>
</gene>
<proteinExistence type="predicted"/>
<sequence length="94" mass="10651">MFVYSVKKRQVKMALLVFFVALLAVALIIVSHHTAEAGKTAALNIRATSSEDRIAYLSQFGWSVKEDPVEVCEVIIPAEFDDVYEKYNELQKEQ</sequence>
<comment type="caution">
    <text evidence="1">The sequence shown here is derived from an EMBL/GenBank/DDBJ whole genome shotgun (WGS) entry which is preliminary data.</text>
</comment>